<name>A0AAP0I1E7_9MAGN</name>
<dbReference type="EMBL" id="JBBNAG010000009">
    <property type="protein sequence ID" value="KAK9104069.1"/>
    <property type="molecule type" value="Genomic_DNA"/>
</dbReference>
<sequence>MHELDRVVTHLTTIHHCQPQNSASQHTNITKNAQTFLYQSKVANLPYILPTYNYTYTRLQARMYHESTFRAENNIRTKGIQNQRNNCGERTNPSTSSSTNEILRRGAREFAERELEDEVAEEIEVVRGVKNSDSEDDDDDDSDCKVFVKKKGE</sequence>
<feature type="region of interest" description="Disordered" evidence="1">
    <location>
        <begin position="83"/>
        <end position="102"/>
    </location>
</feature>
<dbReference type="AlphaFoldDB" id="A0AAP0I1E7"/>
<feature type="compositionally biased region" description="Polar residues" evidence="1">
    <location>
        <begin position="83"/>
        <end position="101"/>
    </location>
</feature>
<organism evidence="2 3">
    <name type="scientific">Stephania cephalantha</name>
    <dbReference type="NCBI Taxonomy" id="152367"/>
    <lineage>
        <taxon>Eukaryota</taxon>
        <taxon>Viridiplantae</taxon>
        <taxon>Streptophyta</taxon>
        <taxon>Embryophyta</taxon>
        <taxon>Tracheophyta</taxon>
        <taxon>Spermatophyta</taxon>
        <taxon>Magnoliopsida</taxon>
        <taxon>Ranunculales</taxon>
        <taxon>Menispermaceae</taxon>
        <taxon>Menispermoideae</taxon>
        <taxon>Cissampelideae</taxon>
        <taxon>Stephania</taxon>
    </lineage>
</organism>
<evidence type="ECO:0000313" key="2">
    <source>
        <dbReference type="EMBL" id="KAK9104069.1"/>
    </source>
</evidence>
<evidence type="ECO:0000313" key="3">
    <source>
        <dbReference type="Proteomes" id="UP001419268"/>
    </source>
</evidence>
<proteinExistence type="predicted"/>
<feature type="region of interest" description="Disordered" evidence="1">
    <location>
        <begin position="124"/>
        <end position="144"/>
    </location>
</feature>
<evidence type="ECO:0000256" key="1">
    <source>
        <dbReference type="SAM" id="MobiDB-lite"/>
    </source>
</evidence>
<keyword evidence="3" id="KW-1185">Reference proteome</keyword>
<gene>
    <name evidence="2" type="ORF">Scep_020913</name>
</gene>
<reference evidence="2 3" key="1">
    <citation type="submission" date="2024-01" db="EMBL/GenBank/DDBJ databases">
        <title>Genome assemblies of Stephania.</title>
        <authorList>
            <person name="Yang L."/>
        </authorList>
    </citation>
    <scope>NUCLEOTIDE SEQUENCE [LARGE SCALE GENOMIC DNA]</scope>
    <source>
        <strain evidence="2">JXDWG</strain>
        <tissue evidence="2">Leaf</tissue>
    </source>
</reference>
<comment type="caution">
    <text evidence="2">The sequence shown here is derived from an EMBL/GenBank/DDBJ whole genome shotgun (WGS) entry which is preliminary data.</text>
</comment>
<accession>A0AAP0I1E7</accession>
<dbReference type="Proteomes" id="UP001419268">
    <property type="component" value="Unassembled WGS sequence"/>
</dbReference>
<feature type="compositionally biased region" description="Basic and acidic residues" evidence="1">
    <location>
        <begin position="124"/>
        <end position="133"/>
    </location>
</feature>
<protein>
    <submittedName>
        <fullName evidence="2">Uncharacterized protein</fullName>
    </submittedName>
</protein>